<feature type="domain" description="Protein kinase" evidence="10">
    <location>
        <begin position="63"/>
        <end position="319"/>
    </location>
</feature>
<evidence type="ECO:0000256" key="5">
    <source>
        <dbReference type="ARBA" id="ARBA00022777"/>
    </source>
</evidence>
<dbReference type="InterPro" id="IPR045270">
    <property type="entry name" value="STKc_AGC"/>
</dbReference>
<dbReference type="InterPro" id="IPR023573">
    <property type="entry name" value="Ribosomal_eL20_dom"/>
</dbReference>
<evidence type="ECO:0000256" key="3">
    <source>
        <dbReference type="ARBA" id="ARBA00022679"/>
    </source>
</evidence>
<dbReference type="PROSITE" id="PS51285">
    <property type="entry name" value="AGC_KINASE_CTER"/>
    <property type="match status" value="1"/>
</dbReference>
<gene>
    <name evidence="12" type="ORF">BN9_061700</name>
</gene>
<evidence type="ECO:0008006" key="14">
    <source>
        <dbReference type="Google" id="ProtNLM"/>
    </source>
</evidence>
<comment type="caution">
    <text evidence="12">The sequence shown here is derived from an EMBL/GenBank/DDBJ whole genome shotgun (WGS) entry which is preliminary data.</text>
</comment>
<proteinExistence type="inferred from homology"/>
<dbReference type="AlphaFoldDB" id="A0A024GF14"/>
<dbReference type="InterPro" id="IPR008271">
    <property type="entry name" value="Ser/Thr_kinase_AS"/>
</dbReference>
<feature type="domain" description="AGC-kinase C-terminal" evidence="11">
    <location>
        <begin position="320"/>
        <end position="380"/>
    </location>
</feature>
<dbReference type="InterPro" id="IPR032675">
    <property type="entry name" value="LRR_dom_sf"/>
</dbReference>
<dbReference type="Proteomes" id="UP000053237">
    <property type="component" value="Unassembled WGS sequence"/>
</dbReference>
<keyword evidence="9" id="KW-0812">Transmembrane</keyword>
<keyword evidence="6" id="KW-0067">ATP-binding</keyword>
<feature type="domain" description="Protein kinase" evidence="10">
    <location>
        <begin position="740"/>
        <end position="1049"/>
    </location>
</feature>
<dbReference type="Gene3D" id="1.10.510.10">
    <property type="entry name" value="Transferase(Phosphotransferase) domain 1"/>
    <property type="match status" value="2"/>
</dbReference>
<dbReference type="Pfam" id="PF01775">
    <property type="entry name" value="Ribosomal_L18A"/>
    <property type="match status" value="1"/>
</dbReference>
<feature type="transmembrane region" description="Helical" evidence="9">
    <location>
        <begin position="647"/>
        <end position="670"/>
    </location>
</feature>
<dbReference type="CDD" id="cd05123">
    <property type="entry name" value="STKc_AGC"/>
    <property type="match status" value="1"/>
</dbReference>
<dbReference type="Gene3D" id="3.10.20.10">
    <property type="match status" value="2"/>
</dbReference>
<keyword evidence="8" id="KW-0687">Ribonucleoprotein</keyword>
<dbReference type="GO" id="GO:0003735">
    <property type="term" value="F:structural constituent of ribosome"/>
    <property type="evidence" value="ECO:0007669"/>
    <property type="project" value="InterPro"/>
</dbReference>
<protein>
    <recommendedName>
        <fullName evidence="14">Protein kinase domain-containing protein</fullName>
    </recommendedName>
</protein>
<dbReference type="GO" id="GO:0004674">
    <property type="term" value="F:protein serine/threonine kinase activity"/>
    <property type="evidence" value="ECO:0007669"/>
    <property type="project" value="UniProtKB-KW"/>
</dbReference>
<sequence>MALLASTNTSHKRVIDELFQQPDFKKHKVVESIDKHYMLQKPVESPAIESSGQLEQEIDPADILLLKVIGRGTYAQQVALARHRHTQDIFVVKTLNKQHLIRRKQVLHTLAEKKVLQDLRGHPFIVKMYSAFQTKTDVNFVLEFCQGGELFFHLQHHEAQKFKESTMAFYAAEVLSALKALHEKGVVYRDLKPENVLLDAQGHIRLADFGFAKQEMIPDCKTFSFCGSPEYLSPEMVARTGHGIETDMWSYGCFCYELLTGLPPFQDDNISTLFQKIAVGKIRYPSDLSEKAQSLLRNLLCVDPSTRLTAANAMSHPFFSDLDWEKLQNRQLCPPIRPECDGEIQSFRDSKIKAAPNLYPATMPIRQYQVSGRKAPTEKEPNPPIYRMKLFAPNEVLAKSRFWYFLHQVKKMKKTTGEILDVNELREKNNRIVKNYGVWIRYNSRSGTHNMYKEYRDITLCGAIEQMYSELAGRHRARPRSIQIMRTAILAAKDTKKPNIKQFHDSKIKFPLTHRIPRPHMKKFHPSWIEHNLLRTLDPLAAIPTLRFIYARNNSLRFLSKLPPSLRVLDVSDNKLLSIMDALPMFEAFNISNSVQSLAKSPLCRLPCEIDVRGTALDSSCYRPNSTYPEHLRLRPSTRRLSAIENALIPVIAGSSILCLLCILLFVMYCRRKRSSRHISRTSTGSDTERVSGQIRISFQRRKSIAEELITLSRRYSMHNAFHRVQFRNEDIAKTRFRSWQSVRVLSSRERYRIVVAELGKRQQKRLIVVKQVMTRYKGDHELLRAFVREIELIHNLVHPNLVPFFGVTWEYYSNLAYACEYMQHGSLAKQLTQIAESGCQGAFQWFPSPSSGVDTRASSPDLRVRSKLEYVVEILEALLYLNSIPSNTPLRAGNLNQGLYNGTPYQNLNSDAVLLDEEFTVFLSLFGIHKRMTLEEMLGSAGGATAWIAPEVLKCSPCNEKANVYSLGIIMTELDTCQPPYQSGIGEFLPTKPSNARIAMMVGANLVQPLLDPECPSDIRSLIRSCIEYEPDERPLLRDLYTAAVGLLQRDPRNLDKKWMEAVA</sequence>
<keyword evidence="4" id="KW-0547">Nucleotide-binding</keyword>
<evidence type="ECO:0000256" key="9">
    <source>
        <dbReference type="SAM" id="Phobius"/>
    </source>
</evidence>
<dbReference type="SUPFAM" id="SSF56112">
    <property type="entry name" value="Protein kinase-like (PK-like)"/>
    <property type="match status" value="2"/>
</dbReference>
<dbReference type="InterPro" id="IPR028877">
    <property type="entry name" value="Ribosomal_eL20"/>
</dbReference>
<keyword evidence="2" id="KW-0723">Serine/threonine-protein kinase</keyword>
<name>A0A024GF14_9STRA</name>
<dbReference type="GO" id="GO:0006412">
    <property type="term" value="P:translation"/>
    <property type="evidence" value="ECO:0007669"/>
    <property type="project" value="InterPro"/>
</dbReference>
<evidence type="ECO:0000256" key="8">
    <source>
        <dbReference type="ARBA" id="ARBA00023274"/>
    </source>
</evidence>
<dbReference type="PANTHER" id="PTHR24351">
    <property type="entry name" value="RIBOSOMAL PROTEIN S6 KINASE"/>
    <property type="match status" value="1"/>
</dbReference>
<keyword evidence="3" id="KW-0808">Transferase</keyword>
<evidence type="ECO:0000256" key="2">
    <source>
        <dbReference type="ARBA" id="ARBA00022527"/>
    </source>
</evidence>
<dbReference type="InterPro" id="IPR011009">
    <property type="entry name" value="Kinase-like_dom_sf"/>
</dbReference>
<reference evidence="12 13" key="1">
    <citation type="submission" date="2012-05" db="EMBL/GenBank/DDBJ databases">
        <title>Recombination and specialization in a pathogen metapopulation.</title>
        <authorList>
            <person name="Gardiner A."/>
            <person name="Kemen E."/>
            <person name="Schultz-Larsen T."/>
            <person name="MacLean D."/>
            <person name="Van Oosterhout C."/>
            <person name="Jones J.D.G."/>
        </authorList>
    </citation>
    <scope>NUCLEOTIDE SEQUENCE [LARGE SCALE GENOMIC DNA]</scope>
    <source>
        <strain evidence="12 13">Ac Nc2</strain>
    </source>
</reference>
<dbReference type="InterPro" id="IPR000719">
    <property type="entry name" value="Prot_kinase_dom"/>
</dbReference>
<keyword evidence="9" id="KW-0472">Membrane</keyword>
<dbReference type="SMART" id="SM00220">
    <property type="entry name" value="S_TKc"/>
    <property type="match status" value="1"/>
</dbReference>
<dbReference type="InParanoid" id="A0A024GF14"/>
<dbReference type="HAMAP" id="MF_00273">
    <property type="entry name" value="Ribosomal_eL20"/>
    <property type="match status" value="1"/>
</dbReference>
<dbReference type="GO" id="GO:1990904">
    <property type="term" value="C:ribonucleoprotein complex"/>
    <property type="evidence" value="ECO:0007669"/>
    <property type="project" value="UniProtKB-KW"/>
</dbReference>
<keyword evidence="13" id="KW-1185">Reference proteome</keyword>
<dbReference type="PROSITE" id="PS00108">
    <property type="entry name" value="PROTEIN_KINASE_ST"/>
    <property type="match status" value="1"/>
</dbReference>
<keyword evidence="9" id="KW-1133">Transmembrane helix</keyword>
<evidence type="ECO:0000259" key="11">
    <source>
        <dbReference type="PROSITE" id="PS51285"/>
    </source>
</evidence>
<dbReference type="GO" id="GO:0005840">
    <property type="term" value="C:ribosome"/>
    <property type="evidence" value="ECO:0007669"/>
    <property type="project" value="UniProtKB-KW"/>
</dbReference>
<dbReference type="STRING" id="65357.A0A024GF14"/>
<comment type="similarity">
    <text evidence="1">Belongs to the eukaryotic ribosomal protein eL20 family.</text>
</comment>
<dbReference type="Pfam" id="PF07714">
    <property type="entry name" value="PK_Tyr_Ser-Thr"/>
    <property type="match status" value="2"/>
</dbReference>
<organism evidence="12 13">
    <name type="scientific">Albugo candida</name>
    <dbReference type="NCBI Taxonomy" id="65357"/>
    <lineage>
        <taxon>Eukaryota</taxon>
        <taxon>Sar</taxon>
        <taxon>Stramenopiles</taxon>
        <taxon>Oomycota</taxon>
        <taxon>Peronosporomycetes</taxon>
        <taxon>Albuginales</taxon>
        <taxon>Albuginaceae</taxon>
        <taxon>Albugo</taxon>
    </lineage>
</organism>
<evidence type="ECO:0000313" key="12">
    <source>
        <dbReference type="EMBL" id="CCI45297.1"/>
    </source>
</evidence>
<dbReference type="PROSITE" id="PS50011">
    <property type="entry name" value="PROTEIN_KINASE_DOM"/>
    <property type="match status" value="2"/>
</dbReference>
<dbReference type="FunFam" id="3.10.20.10:FF:000002">
    <property type="entry name" value="60S ribosomal protein L18a"/>
    <property type="match status" value="1"/>
</dbReference>
<dbReference type="Gene3D" id="3.30.200.20">
    <property type="entry name" value="Phosphorylase Kinase, domain 1"/>
    <property type="match status" value="1"/>
</dbReference>
<dbReference type="InterPro" id="IPR001245">
    <property type="entry name" value="Ser-Thr/Tyr_kinase_cat_dom"/>
</dbReference>
<dbReference type="OrthoDB" id="63267at2759"/>
<evidence type="ECO:0000259" key="10">
    <source>
        <dbReference type="PROSITE" id="PS50011"/>
    </source>
</evidence>
<accession>A0A024GF14</accession>
<dbReference type="EMBL" id="CAIX01000094">
    <property type="protein sequence ID" value="CCI45297.1"/>
    <property type="molecule type" value="Genomic_DNA"/>
</dbReference>
<dbReference type="FunFam" id="3.10.20.10:FF:000001">
    <property type="entry name" value="60S ribosomal protein L18a"/>
    <property type="match status" value="1"/>
</dbReference>
<dbReference type="SUPFAM" id="SSF52075">
    <property type="entry name" value="Outer arm dynein light chain 1"/>
    <property type="match status" value="1"/>
</dbReference>
<dbReference type="Pfam" id="PF00069">
    <property type="entry name" value="Pkinase"/>
    <property type="match status" value="1"/>
</dbReference>
<evidence type="ECO:0000256" key="6">
    <source>
        <dbReference type="ARBA" id="ARBA00022840"/>
    </source>
</evidence>
<evidence type="ECO:0000256" key="1">
    <source>
        <dbReference type="ARBA" id="ARBA00009362"/>
    </source>
</evidence>
<dbReference type="FunFam" id="1.10.510.10:FF:000008">
    <property type="entry name" value="Non-specific serine/threonine protein kinase"/>
    <property type="match status" value="1"/>
</dbReference>
<evidence type="ECO:0000313" key="13">
    <source>
        <dbReference type="Proteomes" id="UP000053237"/>
    </source>
</evidence>
<dbReference type="InterPro" id="IPR000961">
    <property type="entry name" value="AGC-kinase_C"/>
</dbReference>
<dbReference type="GO" id="GO:0005524">
    <property type="term" value="F:ATP binding"/>
    <property type="evidence" value="ECO:0007669"/>
    <property type="project" value="UniProtKB-KW"/>
</dbReference>
<keyword evidence="5" id="KW-0418">Kinase</keyword>
<evidence type="ECO:0000256" key="7">
    <source>
        <dbReference type="ARBA" id="ARBA00022980"/>
    </source>
</evidence>
<dbReference type="Gene3D" id="3.80.10.10">
    <property type="entry name" value="Ribonuclease Inhibitor"/>
    <property type="match status" value="1"/>
</dbReference>
<evidence type="ECO:0000256" key="4">
    <source>
        <dbReference type="ARBA" id="ARBA00022741"/>
    </source>
</evidence>
<keyword evidence="7" id="KW-0689">Ribosomal protein</keyword>
<dbReference type="SUPFAM" id="SSF160374">
    <property type="entry name" value="RplX-like"/>
    <property type="match status" value="1"/>
</dbReference>